<dbReference type="CDD" id="cd01292">
    <property type="entry name" value="metallo-dependent_hydrolases"/>
    <property type="match status" value="1"/>
</dbReference>
<organism evidence="3 4">
    <name type="scientific">Gemmata massiliana</name>
    <dbReference type="NCBI Taxonomy" id="1210884"/>
    <lineage>
        <taxon>Bacteria</taxon>
        <taxon>Pseudomonadati</taxon>
        <taxon>Planctomycetota</taxon>
        <taxon>Planctomycetia</taxon>
        <taxon>Gemmatales</taxon>
        <taxon>Gemmataceae</taxon>
        <taxon>Gemmata</taxon>
    </lineage>
</organism>
<dbReference type="InterPro" id="IPR032466">
    <property type="entry name" value="Metal_Hydrolase"/>
</dbReference>
<dbReference type="Gene3D" id="3.20.20.140">
    <property type="entry name" value="Metal-dependent hydrolases"/>
    <property type="match status" value="1"/>
</dbReference>
<dbReference type="InterPro" id="IPR032465">
    <property type="entry name" value="ACMSD"/>
</dbReference>
<dbReference type="Pfam" id="PF04909">
    <property type="entry name" value="Amidohydro_2"/>
    <property type="match status" value="1"/>
</dbReference>
<keyword evidence="4" id="KW-1185">Reference proteome</keyword>
<evidence type="ECO:0000256" key="1">
    <source>
        <dbReference type="ARBA" id="ARBA00023239"/>
    </source>
</evidence>
<evidence type="ECO:0000313" key="3">
    <source>
        <dbReference type="EMBL" id="VTR91205.1"/>
    </source>
</evidence>
<dbReference type="GO" id="GO:0016831">
    <property type="term" value="F:carboxy-lyase activity"/>
    <property type="evidence" value="ECO:0007669"/>
    <property type="project" value="InterPro"/>
</dbReference>
<dbReference type="InterPro" id="IPR006680">
    <property type="entry name" value="Amidohydro-rel"/>
</dbReference>
<protein>
    <recommendedName>
        <fullName evidence="2">Amidohydrolase-related domain-containing protein</fullName>
    </recommendedName>
</protein>
<reference evidence="3 4" key="1">
    <citation type="submission" date="2019-05" db="EMBL/GenBank/DDBJ databases">
        <authorList>
            <consortium name="Science for Life Laboratories"/>
        </authorList>
    </citation>
    <scope>NUCLEOTIDE SEQUENCE [LARGE SCALE GENOMIC DNA]</scope>
    <source>
        <strain evidence="3">Soil9</strain>
    </source>
</reference>
<dbReference type="SUPFAM" id="SSF51556">
    <property type="entry name" value="Metallo-dependent hydrolases"/>
    <property type="match status" value="1"/>
</dbReference>
<dbReference type="Proteomes" id="UP000464178">
    <property type="component" value="Chromosome"/>
</dbReference>
<sequence>MIDVHIHAVPPNLPGVGSLSPLLREPPERVAAELRREMQTAGMSHAFAMGAWNAGDDDPLGINSTLEITPFVPGLRPIGIADPTRTDSEHFHKVERLLANGAVVALKGYLGYLHFEPAHPNYQRYYELAAKYRVPVMFHTGDTYSPQAKLKYAHPLGVDEVAVDHPECRFVMCHLGNPWMTDAAEVIYKNVNVWADLSGLLVGDDGSFASEEGREAASELAHGIRRAMKYSERPNRFVYGTDWPLAPMAAYREFIRDAVAPEYHEQVFEENARRLFRLG</sequence>
<gene>
    <name evidence="3" type="ORF">SOIL9_65090</name>
</gene>
<dbReference type="PANTHER" id="PTHR21240">
    <property type="entry name" value="2-AMINO-3-CARBOXYLMUCONATE-6-SEMIALDEHYDE DECARBOXYLASE"/>
    <property type="match status" value="1"/>
</dbReference>
<evidence type="ECO:0000259" key="2">
    <source>
        <dbReference type="Pfam" id="PF04909"/>
    </source>
</evidence>
<keyword evidence="3" id="KW-0378">Hydrolase</keyword>
<dbReference type="EMBL" id="LR593886">
    <property type="protein sequence ID" value="VTR91205.1"/>
    <property type="molecule type" value="Genomic_DNA"/>
</dbReference>
<dbReference type="GO" id="GO:0016787">
    <property type="term" value="F:hydrolase activity"/>
    <property type="evidence" value="ECO:0007669"/>
    <property type="project" value="UniProtKB-KW"/>
</dbReference>
<evidence type="ECO:0000313" key="4">
    <source>
        <dbReference type="Proteomes" id="UP000464178"/>
    </source>
</evidence>
<feature type="domain" description="Amidohydrolase-related" evidence="2">
    <location>
        <begin position="2"/>
        <end position="278"/>
    </location>
</feature>
<accession>A0A6P2CSY4</accession>
<dbReference type="AlphaFoldDB" id="A0A6P2CSY4"/>
<dbReference type="RefSeq" id="WP_162666235.1">
    <property type="nucleotide sequence ID" value="NZ_LR593886.1"/>
</dbReference>
<name>A0A6P2CSY4_9BACT</name>
<dbReference type="PANTHER" id="PTHR21240:SF19">
    <property type="entry name" value="CATALYTIC_ HYDROLASE"/>
    <property type="match status" value="1"/>
</dbReference>
<proteinExistence type="predicted"/>
<dbReference type="KEGG" id="gms:SOIL9_65090"/>
<keyword evidence="1" id="KW-0456">Lyase</keyword>